<evidence type="ECO:0000256" key="2">
    <source>
        <dbReference type="ARBA" id="ARBA00022525"/>
    </source>
</evidence>
<dbReference type="PANTHER" id="PTHR38340">
    <property type="entry name" value="S-LAYER PROTEIN"/>
    <property type="match status" value="1"/>
</dbReference>
<organism evidence="3 4">
    <name type="scientific">Azospirillum thermophilum</name>
    <dbReference type="NCBI Taxonomy" id="2202148"/>
    <lineage>
        <taxon>Bacteria</taxon>
        <taxon>Pseudomonadati</taxon>
        <taxon>Pseudomonadota</taxon>
        <taxon>Alphaproteobacteria</taxon>
        <taxon>Rhodospirillales</taxon>
        <taxon>Azospirillaceae</taxon>
        <taxon>Azospirillum</taxon>
    </lineage>
</organism>
<dbReference type="EMBL" id="CP029352">
    <property type="protein sequence ID" value="AWK85881.1"/>
    <property type="molecule type" value="Genomic_DNA"/>
</dbReference>
<dbReference type="RefSeq" id="WP_109325297.1">
    <property type="nucleotide sequence ID" value="NZ_CP029352.1"/>
</dbReference>
<keyword evidence="2" id="KW-0964">Secreted</keyword>
<dbReference type="GO" id="GO:0005576">
    <property type="term" value="C:extracellular region"/>
    <property type="evidence" value="ECO:0007669"/>
    <property type="project" value="UniProtKB-SubCell"/>
</dbReference>
<dbReference type="InterPro" id="IPR001343">
    <property type="entry name" value="Hemolysn_Ca-bd"/>
</dbReference>
<dbReference type="PROSITE" id="PS00330">
    <property type="entry name" value="HEMOLYSIN_CALCIUM"/>
    <property type="match status" value="2"/>
</dbReference>
<comment type="subcellular location">
    <subcellularLocation>
        <location evidence="1">Secreted</location>
    </subcellularLocation>
</comment>
<evidence type="ECO:0008006" key="5">
    <source>
        <dbReference type="Google" id="ProtNLM"/>
    </source>
</evidence>
<keyword evidence="4" id="KW-1185">Reference proteome</keyword>
<dbReference type="KEGG" id="azz:DEW08_05540"/>
<dbReference type="InterPro" id="IPR018511">
    <property type="entry name" value="Hemolysin-typ_Ca-bd_CS"/>
</dbReference>
<reference evidence="4" key="1">
    <citation type="submission" date="2018-05" db="EMBL/GenBank/DDBJ databases">
        <title>Azospirillum thermophila sp. nov., a novel isolated from hot spring.</title>
        <authorList>
            <person name="Zhao Z."/>
        </authorList>
    </citation>
    <scope>NUCLEOTIDE SEQUENCE [LARGE SCALE GENOMIC DNA]</scope>
    <source>
        <strain evidence="4">CFH 70021</strain>
    </source>
</reference>
<evidence type="ECO:0000256" key="1">
    <source>
        <dbReference type="ARBA" id="ARBA00004613"/>
    </source>
</evidence>
<dbReference type="Gene3D" id="2.150.10.10">
    <property type="entry name" value="Serralysin-like metalloprotease, C-terminal"/>
    <property type="match status" value="2"/>
</dbReference>
<dbReference type="Pfam" id="PF00353">
    <property type="entry name" value="HemolysinCabind"/>
    <property type="match status" value="2"/>
</dbReference>
<gene>
    <name evidence="3" type="ORF">DEW08_05540</name>
</gene>
<dbReference type="InterPro" id="IPR011049">
    <property type="entry name" value="Serralysin-like_metalloprot_C"/>
</dbReference>
<dbReference type="OrthoDB" id="9342475at2"/>
<proteinExistence type="predicted"/>
<dbReference type="GO" id="GO:0005509">
    <property type="term" value="F:calcium ion binding"/>
    <property type="evidence" value="ECO:0007669"/>
    <property type="project" value="InterPro"/>
</dbReference>
<name>A0A2S2CN03_9PROT</name>
<evidence type="ECO:0000313" key="4">
    <source>
        <dbReference type="Proteomes" id="UP000245629"/>
    </source>
</evidence>
<accession>A0A2S2CN03</accession>
<evidence type="ECO:0000313" key="3">
    <source>
        <dbReference type="EMBL" id="AWK85881.1"/>
    </source>
</evidence>
<protein>
    <recommendedName>
        <fullName evidence="5">Calcium-binding protein</fullName>
    </recommendedName>
</protein>
<dbReference type="AlphaFoldDB" id="A0A2S2CN03"/>
<sequence>MATYTNAADEIITGNGNDVIYALGGDDYIETNGGADTIYGGAGHDYILSGAGADVVDGGAGNDYIEAGAGNDKVYGGAGNDDLYGGAGRDTLDGGTGADNIIGGRGDDVMTAGNDSAVDRFYFSNSDTSPTGRDVIYGFDAQNEDKIVLNNVWITEINNVDVDMGNPFTNDTLLVLSNGQEILLVDVAYGFNGADVEYGSWA</sequence>
<dbReference type="PRINTS" id="PR00313">
    <property type="entry name" value="CABNDNGRPT"/>
</dbReference>
<dbReference type="SUPFAM" id="SSF51120">
    <property type="entry name" value="beta-Roll"/>
    <property type="match status" value="2"/>
</dbReference>
<dbReference type="Proteomes" id="UP000245629">
    <property type="component" value="Chromosome 1"/>
</dbReference>
<dbReference type="InterPro" id="IPR050557">
    <property type="entry name" value="RTX_toxin/Mannuronan_C5-epim"/>
</dbReference>
<dbReference type="PANTHER" id="PTHR38340:SF1">
    <property type="entry name" value="S-LAYER PROTEIN"/>
    <property type="match status" value="1"/>
</dbReference>